<evidence type="ECO:0000256" key="3">
    <source>
        <dbReference type="ARBA" id="ARBA00022801"/>
    </source>
</evidence>
<evidence type="ECO:0000256" key="4">
    <source>
        <dbReference type="ARBA" id="ARBA00022833"/>
    </source>
</evidence>
<accession>A0A182RV61</accession>
<evidence type="ECO:0000259" key="5">
    <source>
        <dbReference type="SMART" id="SM00849"/>
    </source>
</evidence>
<dbReference type="GO" id="GO:0046872">
    <property type="term" value="F:metal ion binding"/>
    <property type="evidence" value="ECO:0007669"/>
    <property type="project" value="UniProtKB-KW"/>
</dbReference>
<comment type="similarity">
    <text evidence="1">Belongs to the metallo-beta-lactamase superfamily.</text>
</comment>
<sequence>MTLQGTNTYLIGSGRRRILLDTGDANVKEYIGHLRKVLIDERVLINDIIISHWHHDHVGGVDDILEVIDNKDTCNVWKFPRTDAPEPEVRNATLKELKDGQIFSTEGATLKVIHTPGHTTDHVVLVLQEDNALFSADCILGEGTTVSKICICT</sequence>
<keyword evidence="2" id="KW-0479">Metal-binding</keyword>
<proteinExistence type="inferred from homology"/>
<dbReference type="PANTHER" id="PTHR23131">
    <property type="entry name" value="ENDORIBONUCLEASE LACTB2"/>
    <property type="match status" value="1"/>
</dbReference>
<dbReference type="GO" id="GO:0016787">
    <property type="term" value="F:hydrolase activity"/>
    <property type="evidence" value="ECO:0007669"/>
    <property type="project" value="UniProtKB-KW"/>
</dbReference>
<dbReference type="EnsemblMetazoa" id="AFUN010171-RA">
    <property type="protein sequence ID" value="AFUN010171-PA"/>
    <property type="gene ID" value="AFUN010171"/>
</dbReference>
<dbReference type="InterPro" id="IPR047921">
    <property type="entry name" value="LACTB2-like_MBL-fold"/>
</dbReference>
<dbReference type="InterPro" id="IPR036866">
    <property type="entry name" value="RibonucZ/Hydroxyglut_hydro"/>
</dbReference>
<dbReference type="SUPFAM" id="SSF56281">
    <property type="entry name" value="Metallo-hydrolase/oxidoreductase"/>
    <property type="match status" value="1"/>
</dbReference>
<dbReference type="GO" id="GO:0003727">
    <property type="term" value="F:single-stranded RNA binding"/>
    <property type="evidence" value="ECO:0007669"/>
    <property type="project" value="TreeGrafter"/>
</dbReference>
<evidence type="ECO:0000256" key="1">
    <source>
        <dbReference type="ARBA" id="ARBA00007749"/>
    </source>
</evidence>
<reference evidence="6" key="1">
    <citation type="submission" date="2020-05" db="UniProtKB">
        <authorList>
            <consortium name="EnsemblMetazoa"/>
        </authorList>
    </citation>
    <scope>IDENTIFICATION</scope>
    <source>
        <strain evidence="6">FUMOZ</strain>
    </source>
</reference>
<protein>
    <submittedName>
        <fullName evidence="6">Lactamase_B domain-containing protein</fullName>
    </submittedName>
</protein>
<dbReference type="STRING" id="62324.A0A182RV61"/>
<dbReference type="SMART" id="SM00849">
    <property type="entry name" value="Lactamase_B"/>
    <property type="match status" value="1"/>
</dbReference>
<keyword evidence="3" id="KW-0378">Hydrolase</keyword>
<keyword evidence="4" id="KW-0862">Zinc</keyword>
<dbReference type="GO" id="GO:0005759">
    <property type="term" value="C:mitochondrial matrix"/>
    <property type="evidence" value="ECO:0007669"/>
    <property type="project" value="TreeGrafter"/>
</dbReference>
<evidence type="ECO:0000313" key="6">
    <source>
        <dbReference type="EnsemblMetazoa" id="AFUN010171-PA"/>
    </source>
</evidence>
<feature type="domain" description="Metallo-beta-lactamase" evidence="5">
    <location>
        <begin position="5"/>
        <end position="152"/>
    </location>
</feature>
<dbReference type="GO" id="GO:0031123">
    <property type="term" value="P:RNA 3'-end processing"/>
    <property type="evidence" value="ECO:0007669"/>
    <property type="project" value="UniProtKB-ARBA"/>
</dbReference>
<dbReference type="FunFam" id="3.60.15.10:FF:000041">
    <property type="entry name" value="Metallo-beta-lactamase domain protein"/>
    <property type="match status" value="1"/>
</dbReference>
<dbReference type="VEuPathDB" id="VectorBase:AFUN2_010044"/>
<organism evidence="6">
    <name type="scientific">Anopheles funestus</name>
    <name type="common">African malaria mosquito</name>
    <dbReference type="NCBI Taxonomy" id="62324"/>
    <lineage>
        <taxon>Eukaryota</taxon>
        <taxon>Metazoa</taxon>
        <taxon>Ecdysozoa</taxon>
        <taxon>Arthropoda</taxon>
        <taxon>Hexapoda</taxon>
        <taxon>Insecta</taxon>
        <taxon>Pterygota</taxon>
        <taxon>Neoptera</taxon>
        <taxon>Endopterygota</taxon>
        <taxon>Diptera</taxon>
        <taxon>Nematocera</taxon>
        <taxon>Culicoidea</taxon>
        <taxon>Culicidae</taxon>
        <taxon>Anophelinae</taxon>
        <taxon>Anopheles</taxon>
    </lineage>
</organism>
<name>A0A182RV61_ANOFN</name>
<dbReference type="Pfam" id="PF00753">
    <property type="entry name" value="Lactamase_B"/>
    <property type="match status" value="1"/>
</dbReference>
<dbReference type="AlphaFoldDB" id="A0A182RV61"/>
<dbReference type="PANTHER" id="PTHR23131:SF0">
    <property type="entry name" value="ENDORIBONUCLEASE LACTB2"/>
    <property type="match status" value="1"/>
</dbReference>
<dbReference type="Gene3D" id="3.60.15.10">
    <property type="entry name" value="Ribonuclease Z/Hydroxyacylglutathione hydrolase-like"/>
    <property type="match status" value="1"/>
</dbReference>
<dbReference type="CDD" id="cd07722">
    <property type="entry name" value="LACTB2-like_MBL-fold"/>
    <property type="match status" value="1"/>
</dbReference>
<dbReference type="InterPro" id="IPR001279">
    <property type="entry name" value="Metallo-B-lactamas"/>
</dbReference>
<dbReference type="GO" id="GO:0004521">
    <property type="term" value="F:RNA endonuclease activity"/>
    <property type="evidence" value="ECO:0007669"/>
    <property type="project" value="TreeGrafter"/>
</dbReference>
<dbReference type="InterPro" id="IPR050662">
    <property type="entry name" value="Sec-metab_biosynth-thioest"/>
</dbReference>
<dbReference type="VEuPathDB" id="VectorBase:AFUN010171"/>
<evidence type="ECO:0000256" key="2">
    <source>
        <dbReference type="ARBA" id="ARBA00022723"/>
    </source>
</evidence>